<name>A0A9W9MKB0_9EURO</name>
<dbReference type="GO" id="GO:0071949">
    <property type="term" value="F:FAD binding"/>
    <property type="evidence" value="ECO:0007669"/>
    <property type="project" value="InterPro"/>
</dbReference>
<gene>
    <name evidence="3" type="ORF">N7449_004992</name>
</gene>
<dbReference type="PANTHER" id="PTHR43762">
    <property type="entry name" value="L-GULONOLACTONE OXIDASE"/>
    <property type="match status" value="1"/>
</dbReference>
<evidence type="ECO:0000313" key="4">
    <source>
        <dbReference type="Proteomes" id="UP001150942"/>
    </source>
</evidence>
<dbReference type="InterPro" id="IPR006094">
    <property type="entry name" value="Oxid_FAD_bind_N"/>
</dbReference>
<dbReference type="EMBL" id="JAPQKQ010000003">
    <property type="protein sequence ID" value="KAJ5202913.1"/>
    <property type="molecule type" value="Genomic_DNA"/>
</dbReference>
<dbReference type="PANTHER" id="PTHR43762:SF1">
    <property type="entry name" value="D-ARABINONO-1,4-LACTONE OXIDASE"/>
    <property type="match status" value="1"/>
</dbReference>
<dbReference type="Pfam" id="PF01565">
    <property type="entry name" value="FAD_binding_4"/>
    <property type="match status" value="1"/>
</dbReference>
<feature type="signal peptide" evidence="1">
    <location>
        <begin position="1"/>
        <end position="17"/>
    </location>
</feature>
<dbReference type="Gene3D" id="3.30.465.10">
    <property type="match status" value="1"/>
</dbReference>
<dbReference type="InterPro" id="IPR036318">
    <property type="entry name" value="FAD-bd_PCMH-like_sf"/>
</dbReference>
<feature type="chain" id="PRO_5040907445" description="FAD-binding PCMH-type domain-containing protein" evidence="1">
    <location>
        <begin position="18"/>
        <end position="174"/>
    </location>
</feature>
<reference evidence="3" key="1">
    <citation type="submission" date="2022-11" db="EMBL/GenBank/DDBJ databases">
        <authorList>
            <person name="Petersen C."/>
        </authorList>
    </citation>
    <scope>NUCLEOTIDE SEQUENCE</scope>
    <source>
        <strain evidence="3">IBT 20477</strain>
    </source>
</reference>
<sequence>MVMPKLVLLLLEVTCESDGYFAPESEAATAKFLKEQYPKGSYIKVVGNGHGFGNLTTYVDNSLTEKPSYIVSMTNLQKLDINKKDMTVTFGAGWDVYDLTEELKANGLTFGNLGVERVQNFVGAVSTGTYGSGSDIGNIGHLRVINEINNPEELKAFRISLGALGLITEMTIKV</sequence>
<dbReference type="Proteomes" id="UP001150942">
    <property type="component" value="Unassembled WGS sequence"/>
</dbReference>
<comment type="caution">
    <text evidence="3">The sequence shown here is derived from an EMBL/GenBank/DDBJ whole genome shotgun (WGS) entry which is preliminary data.</text>
</comment>
<evidence type="ECO:0000259" key="2">
    <source>
        <dbReference type="PROSITE" id="PS51387"/>
    </source>
</evidence>
<dbReference type="AlphaFoldDB" id="A0A9W9MKB0"/>
<evidence type="ECO:0000256" key="1">
    <source>
        <dbReference type="SAM" id="SignalP"/>
    </source>
</evidence>
<dbReference type="GO" id="GO:0005739">
    <property type="term" value="C:mitochondrion"/>
    <property type="evidence" value="ECO:0007669"/>
    <property type="project" value="TreeGrafter"/>
</dbReference>
<organism evidence="3 4">
    <name type="scientific">Penicillium cf. viridicatum</name>
    <dbReference type="NCBI Taxonomy" id="2972119"/>
    <lineage>
        <taxon>Eukaryota</taxon>
        <taxon>Fungi</taxon>
        <taxon>Dikarya</taxon>
        <taxon>Ascomycota</taxon>
        <taxon>Pezizomycotina</taxon>
        <taxon>Eurotiomycetes</taxon>
        <taxon>Eurotiomycetidae</taxon>
        <taxon>Eurotiales</taxon>
        <taxon>Aspergillaceae</taxon>
        <taxon>Penicillium</taxon>
    </lineage>
</organism>
<dbReference type="GO" id="GO:0003885">
    <property type="term" value="F:D-arabinono-1,4-lactone oxidase activity"/>
    <property type="evidence" value="ECO:0007669"/>
    <property type="project" value="TreeGrafter"/>
</dbReference>
<keyword evidence="4" id="KW-1185">Reference proteome</keyword>
<keyword evidence="1" id="KW-0732">Signal</keyword>
<evidence type="ECO:0000313" key="3">
    <source>
        <dbReference type="EMBL" id="KAJ5202913.1"/>
    </source>
</evidence>
<feature type="domain" description="FAD-binding PCMH-type" evidence="2">
    <location>
        <begin position="13"/>
        <end position="174"/>
    </location>
</feature>
<dbReference type="InterPro" id="IPR016169">
    <property type="entry name" value="FAD-bd_PCMH_sub2"/>
</dbReference>
<dbReference type="PROSITE" id="PS51387">
    <property type="entry name" value="FAD_PCMH"/>
    <property type="match status" value="1"/>
</dbReference>
<dbReference type="OrthoDB" id="610608at2759"/>
<protein>
    <recommendedName>
        <fullName evidence="2">FAD-binding PCMH-type domain-containing protein</fullName>
    </recommendedName>
</protein>
<reference evidence="3" key="2">
    <citation type="journal article" date="2023" name="IMA Fungus">
        <title>Comparative genomic study of the Penicillium genus elucidates a diverse pangenome and 15 lateral gene transfer events.</title>
        <authorList>
            <person name="Petersen C."/>
            <person name="Sorensen T."/>
            <person name="Nielsen M.R."/>
            <person name="Sondergaard T.E."/>
            <person name="Sorensen J.L."/>
            <person name="Fitzpatrick D.A."/>
            <person name="Frisvad J.C."/>
            <person name="Nielsen K.L."/>
        </authorList>
    </citation>
    <scope>NUCLEOTIDE SEQUENCE</scope>
    <source>
        <strain evidence="3">IBT 20477</strain>
    </source>
</reference>
<accession>A0A9W9MKB0</accession>
<dbReference type="SUPFAM" id="SSF56176">
    <property type="entry name" value="FAD-binding/transporter-associated domain-like"/>
    <property type="match status" value="1"/>
</dbReference>
<dbReference type="InterPro" id="IPR016166">
    <property type="entry name" value="FAD-bd_PCMH"/>
</dbReference>
<proteinExistence type="predicted"/>
<dbReference type="InterPro" id="IPR010031">
    <property type="entry name" value="FAD_lactone_oxidase-like"/>
</dbReference>